<feature type="compositionally biased region" description="Basic and acidic residues" evidence="1">
    <location>
        <begin position="1065"/>
        <end position="1079"/>
    </location>
</feature>
<reference evidence="4" key="1">
    <citation type="submission" date="2022-10" db="EMBL/GenBank/DDBJ databases">
        <title>Adaptive evolution leads to modifications in subtelomeric GC content in a zoonotic Cryptosporidium species.</title>
        <authorList>
            <person name="Li J."/>
            <person name="Feng Y."/>
            <person name="Xiao L."/>
        </authorList>
    </citation>
    <scope>NUCLEOTIDE SEQUENCE</scope>
    <source>
        <strain evidence="4">33844</strain>
    </source>
</reference>
<feature type="region of interest" description="Disordered" evidence="1">
    <location>
        <begin position="1189"/>
        <end position="1265"/>
    </location>
</feature>
<evidence type="ECO:0000256" key="1">
    <source>
        <dbReference type="SAM" id="MobiDB-lite"/>
    </source>
</evidence>
<organism evidence="4">
    <name type="scientific">Cryptosporidium canis</name>
    <dbReference type="NCBI Taxonomy" id="195482"/>
    <lineage>
        <taxon>Eukaryota</taxon>
        <taxon>Sar</taxon>
        <taxon>Alveolata</taxon>
        <taxon>Apicomplexa</taxon>
        <taxon>Conoidasida</taxon>
        <taxon>Coccidia</taxon>
        <taxon>Eucoccidiorida</taxon>
        <taxon>Eimeriorina</taxon>
        <taxon>Cryptosporidiidae</taxon>
        <taxon>Cryptosporidium</taxon>
    </lineage>
</organism>
<sequence length="1445" mass="162265">MKGFRVLMRTLCSGLILLVIVRFSESSVNEKVDSFKDSVSDDPVLRSRFGELEVGGIPEVCRSCGCGSFRNLTAESFAMYTCMDCNGTRLESDCVYSGVTDESSKGNRTELIRGLHTSTFGEYKNLFYGKSDVLVNRNNLLARIFEPEFVWQRLSYGSIRDNCIAYRDGEGDSDHFKLSYTYTLQGDKNCTELLVHFVNKHSGRTLYKNIYPFKGMNESHDLSSMMVFRHDDIEVGVDSFEKINLHQEFNLTFYDLPPKYLFSNEHQEWVPTGIQTPQIEIHPRIVYDRLILLFQLINSPKSSIPNCKLENIRVNALVQCRGVAFRPSPDYSKALVESKLRDMRAKYRSKDLKLFLRKFEDKLKTVLGAIPNALLTSNNDDSRPNTPLSGLSIPCKEALYLNDIPKLMSMFNHSSIFSEMAKTSSYISSMHILEDAEETALLQKIENALGIERLVLEHPRGGSLSKKDPMARSDDRSHQDSSAVRSENQGTKHTKEEALPKKIVEESSVEYYERSARSASHFGKVYNGLYPVGPKLPSFCSSSKRSRFQSAYNEDEFSSSSANSSLVGSDDKMYIDFPIRNFWKIAKTPIDMESPQIGYCRGFYYRLLVHPRGGSCNDSESSYLSVFLEALYHESYPDDWIFPNVRFQLSVINFLDPKANITSWAHWTFSHDAMSRGWHKMVSHVRLTKAAGFVDDEGTVLIRGRAEPPFPRIWSRSPKCRPWSIWGTLPFRNASTLAQYKPYMTGIRQEQDLARFDQSISASNLCPFHQVAEESNQTTLSCRPDPSGRCGSSHPVEATLLIGSTPLSILDRLLWSSSNLFVPTLRPQLNLDFVPAFVHLLYHLKEFRRAVFSWNPHVTKKCASSQTNKASEKPKRPESPGNAGPDAGQPSSQTSIIEALQRTFAYMTLWPIAYSIKRSIRHSWQERTSTDPSLINDWCFSRCCKCGGELDACPDNPNTGSISEDAPQASSEKPYIPPSNHVGECLRCKLPPVPDCSLIMKALYMNDLQKIDVSEPLIRFHCFIFGAIYLESAHAILQIAAHHRKSLPPNLRAPEGSSQGQDQRQGQDQDQKQSQDQNRDASIPFSSIFDLEEDLRIPTEFDNTCRVLFSSVAEDGGDCFSDYSTCCLRAKHIHSIPKAIEHYAHRFKRFPETLFIYFTPPKNAKKGELFDVPFRLEASFLLESSGVGVSPGGGVSGQQGSKETKSGPQSEVQPRVMGPSRDDDSLSEKISDGKDKARGGSKGVGDSDSTQNDADPALENDSAICIDSNDEYSLEYASEDGFDENQDASLQSDSQDDFSGHKSGDKSPSSDNFFGSSSQYMEKWYSLYGVIIREGDPSGSGSTRCTHQLLIRPEEDGPWFRICDGLVERLVPKIEFTEWKCHGGFFCAAAVYVAEDYIDSIAAGDVIAECDLKAINPELYEETLGLLGMTEEELQYVPSGTNTRG</sequence>
<dbReference type="Pfam" id="PF22486">
    <property type="entry name" value="MATH_2"/>
    <property type="match status" value="1"/>
</dbReference>
<dbReference type="CDD" id="cd00121">
    <property type="entry name" value="MATH"/>
    <property type="match status" value="1"/>
</dbReference>
<dbReference type="OrthoDB" id="340803at2759"/>
<evidence type="ECO:0000256" key="2">
    <source>
        <dbReference type="SAM" id="SignalP"/>
    </source>
</evidence>
<feature type="region of interest" description="Disordered" evidence="1">
    <location>
        <begin position="460"/>
        <end position="500"/>
    </location>
</feature>
<accession>A0A9D5HYG5</accession>
<feature type="region of interest" description="Disordered" evidence="1">
    <location>
        <begin position="1284"/>
        <end position="1313"/>
    </location>
</feature>
<dbReference type="InterPro" id="IPR002083">
    <property type="entry name" value="MATH/TRAF_dom"/>
</dbReference>
<name>A0A9D5HYG5_9CRYT</name>
<feature type="compositionally biased region" description="Polar residues" evidence="1">
    <location>
        <begin position="480"/>
        <end position="491"/>
    </location>
</feature>
<feature type="signal peptide" evidence="2">
    <location>
        <begin position="1"/>
        <end position="26"/>
    </location>
</feature>
<feature type="region of interest" description="Disordered" evidence="1">
    <location>
        <begin position="1047"/>
        <end position="1079"/>
    </location>
</feature>
<dbReference type="Proteomes" id="UP001067231">
    <property type="component" value="Unassembled WGS sequence"/>
</dbReference>
<dbReference type="InterPro" id="IPR008974">
    <property type="entry name" value="TRAF-like"/>
</dbReference>
<evidence type="ECO:0000313" key="4">
    <source>
        <dbReference type="EMBL" id="KAJ1612067.1"/>
    </source>
</evidence>
<dbReference type="SUPFAM" id="SSF49599">
    <property type="entry name" value="TRAF domain-like"/>
    <property type="match status" value="1"/>
</dbReference>
<proteinExistence type="predicted"/>
<feature type="domain" description="MATH" evidence="3">
    <location>
        <begin position="572"/>
        <end position="705"/>
    </location>
</feature>
<feature type="compositionally biased region" description="Basic and acidic residues" evidence="1">
    <location>
        <begin position="1220"/>
        <end position="1238"/>
    </location>
</feature>
<dbReference type="Gene3D" id="2.60.210.10">
    <property type="entry name" value="Apoptosis, Tumor Necrosis Factor Receptor Associated Protein 2, Chain A"/>
    <property type="match status" value="1"/>
</dbReference>
<keyword evidence="2" id="KW-0732">Signal</keyword>
<evidence type="ECO:0000259" key="3">
    <source>
        <dbReference type="PROSITE" id="PS50144"/>
    </source>
</evidence>
<protein>
    <submittedName>
        <fullName evidence="4">MATH-containing protein</fullName>
    </submittedName>
</protein>
<feature type="chain" id="PRO_5039060483" evidence="2">
    <location>
        <begin position="27"/>
        <end position="1445"/>
    </location>
</feature>
<feature type="region of interest" description="Disordered" evidence="1">
    <location>
        <begin position="863"/>
        <end position="892"/>
    </location>
</feature>
<gene>
    <name evidence="4" type="ORF">OJ253_672</name>
</gene>
<comment type="caution">
    <text evidence="4">The sequence shown here is derived from an EMBL/GenBank/DDBJ whole genome shotgun (WGS) entry which is preliminary data.</text>
</comment>
<dbReference type="EMBL" id="JAPCXC010000008">
    <property type="protein sequence ID" value="KAJ1612067.1"/>
    <property type="molecule type" value="Genomic_DNA"/>
</dbReference>
<dbReference type="PROSITE" id="PS50144">
    <property type="entry name" value="MATH"/>
    <property type="match status" value="1"/>
</dbReference>
<feature type="compositionally biased region" description="Basic and acidic residues" evidence="1">
    <location>
        <begin position="460"/>
        <end position="479"/>
    </location>
</feature>